<reference evidence="2 3" key="1">
    <citation type="journal article" date="2016" name="Nat. Commun.">
        <title>Extremotolerant tardigrade genome and improved radiotolerance of human cultured cells by tardigrade-unique protein.</title>
        <authorList>
            <person name="Hashimoto T."/>
            <person name="Horikawa D.D."/>
            <person name="Saito Y."/>
            <person name="Kuwahara H."/>
            <person name="Kozuka-Hata H."/>
            <person name="Shin-I T."/>
            <person name="Minakuchi Y."/>
            <person name="Ohishi K."/>
            <person name="Motoyama A."/>
            <person name="Aizu T."/>
            <person name="Enomoto A."/>
            <person name="Kondo K."/>
            <person name="Tanaka S."/>
            <person name="Hara Y."/>
            <person name="Koshikawa S."/>
            <person name="Sagara H."/>
            <person name="Miura T."/>
            <person name="Yokobori S."/>
            <person name="Miyagawa K."/>
            <person name="Suzuki Y."/>
            <person name="Kubo T."/>
            <person name="Oyama M."/>
            <person name="Kohara Y."/>
            <person name="Fujiyama A."/>
            <person name="Arakawa K."/>
            <person name="Katayama T."/>
            <person name="Toyoda A."/>
            <person name="Kunieda T."/>
        </authorList>
    </citation>
    <scope>NUCLEOTIDE SEQUENCE [LARGE SCALE GENOMIC DNA]</scope>
    <source>
        <strain evidence="2 3">YOKOZUNA-1</strain>
    </source>
</reference>
<feature type="region of interest" description="Disordered" evidence="1">
    <location>
        <begin position="1"/>
        <end position="64"/>
    </location>
</feature>
<protein>
    <submittedName>
        <fullName evidence="2">Uncharacterized protein</fullName>
    </submittedName>
</protein>
<feature type="region of interest" description="Disordered" evidence="1">
    <location>
        <begin position="120"/>
        <end position="140"/>
    </location>
</feature>
<comment type="caution">
    <text evidence="2">The sequence shown here is derived from an EMBL/GenBank/DDBJ whole genome shotgun (WGS) entry which is preliminary data.</text>
</comment>
<proteinExistence type="predicted"/>
<dbReference type="Proteomes" id="UP000186922">
    <property type="component" value="Unassembled WGS sequence"/>
</dbReference>
<dbReference type="AlphaFoldDB" id="A0A1D1V702"/>
<feature type="compositionally biased region" description="Basic and acidic residues" evidence="1">
    <location>
        <begin position="41"/>
        <end position="50"/>
    </location>
</feature>
<feature type="region of interest" description="Disordered" evidence="1">
    <location>
        <begin position="152"/>
        <end position="184"/>
    </location>
</feature>
<feature type="compositionally biased region" description="Polar residues" evidence="1">
    <location>
        <begin position="238"/>
        <end position="248"/>
    </location>
</feature>
<accession>A0A1D1V702</accession>
<feature type="compositionally biased region" description="Low complexity" evidence="1">
    <location>
        <begin position="53"/>
        <end position="64"/>
    </location>
</feature>
<feature type="compositionally biased region" description="Low complexity" evidence="1">
    <location>
        <begin position="249"/>
        <end position="268"/>
    </location>
</feature>
<evidence type="ECO:0000313" key="3">
    <source>
        <dbReference type="Proteomes" id="UP000186922"/>
    </source>
</evidence>
<sequence>MFGLRTMEPQDGSTVGDLPQPAADVVTSSPEANVPTVDVVDPVHEKDYQEAHQQPSPSSDFQPPKEVCFVHPLKLTPIVVKDKEAQLRAKALFNSVAAEEDVDWKKKVDESVEDDFQFTMSQRPAQFSPPSKPTSFSSSLKRPIDSLKIVKDAFRTPESNTRKKRAPAGLFRPPRPLDNTLPMGIKSNYIDPSSLARLVGAASSSILPQLNPSLLETPDSKVQSFLSSSPFPGVPGLVSSTSAQQVPHSSLNTTSSDRSSGFGSAASCSSRIISSPMTEGLTESEMDDIAALSMDCFSDENSFSEQPPPPSPEKKAVLQDLSECSALKNITSSNVKHLSASDMQDIEEISHLSFAGLFDDF</sequence>
<organism evidence="2 3">
    <name type="scientific">Ramazzottius varieornatus</name>
    <name type="common">Water bear</name>
    <name type="synonym">Tardigrade</name>
    <dbReference type="NCBI Taxonomy" id="947166"/>
    <lineage>
        <taxon>Eukaryota</taxon>
        <taxon>Metazoa</taxon>
        <taxon>Ecdysozoa</taxon>
        <taxon>Tardigrada</taxon>
        <taxon>Eutardigrada</taxon>
        <taxon>Parachela</taxon>
        <taxon>Hypsibioidea</taxon>
        <taxon>Ramazzottiidae</taxon>
        <taxon>Ramazzottius</taxon>
    </lineage>
</organism>
<keyword evidence="3" id="KW-1185">Reference proteome</keyword>
<evidence type="ECO:0000256" key="1">
    <source>
        <dbReference type="SAM" id="MobiDB-lite"/>
    </source>
</evidence>
<dbReference type="EMBL" id="BDGG01000004">
    <property type="protein sequence ID" value="GAU97469.1"/>
    <property type="molecule type" value="Genomic_DNA"/>
</dbReference>
<gene>
    <name evidence="2" type="primary">RvY_08755-1</name>
    <name evidence="2" type="synonym">RvY_08755.1</name>
    <name evidence="2" type="ORF">RvY_08755</name>
</gene>
<name>A0A1D1V702_RAMVA</name>
<feature type="region of interest" description="Disordered" evidence="1">
    <location>
        <begin position="236"/>
        <end position="268"/>
    </location>
</feature>
<evidence type="ECO:0000313" key="2">
    <source>
        <dbReference type="EMBL" id="GAU97469.1"/>
    </source>
</evidence>